<gene>
    <name evidence="3" type="ORF">DES51_105267</name>
</gene>
<dbReference type="STRING" id="1034346.GCA_000313565_00856"/>
<keyword evidence="2" id="KW-0812">Transmembrane</keyword>
<keyword evidence="1" id="KW-0175">Coiled coil</keyword>
<protein>
    <recommendedName>
        <fullName evidence="5">Type II secretion system protein</fullName>
    </recommendedName>
</protein>
<name>A0A318KT42_9FIRM</name>
<dbReference type="Proteomes" id="UP000247612">
    <property type="component" value="Unassembled WGS sequence"/>
</dbReference>
<dbReference type="EMBL" id="QJKH01000005">
    <property type="protein sequence ID" value="PXX79792.1"/>
    <property type="molecule type" value="Genomic_DNA"/>
</dbReference>
<keyword evidence="2" id="KW-1133">Transmembrane helix</keyword>
<dbReference type="OrthoDB" id="9880105at2"/>
<sequence>MRKFLREHLQLMELLICILFFMAGSLMAVSLFLRASQVEKQSQELQSAVNAAQQQAELLRISDELTEPHLYYDAGWQPCDADDAVYRLDISSQREHVLSLSVYRLTHEEAELIYSMETGGRL</sequence>
<dbReference type="RefSeq" id="WP_022937167.1">
    <property type="nucleotide sequence ID" value="NZ_CABKRQ010000002.1"/>
</dbReference>
<evidence type="ECO:0000313" key="4">
    <source>
        <dbReference type="Proteomes" id="UP000247612"/>
    </source>
</evidence>
<proteinExistence type="predicted"/>
<keyword evidence="4" id="KW-1185">Reference proteome</keyword>
<feature type="transmembrane region" description="Helical" evidence="2">
    <location>
        <begin position="12"/>
        <end position="33"/>
    </location>
</feature>
<organism evidence="3 4">
    <name type="scientific">Dielma fastidiosa</name>
    <dbReference type="NCBI Taxonomy" id="1034346"/>
    <lineage>
        <taxon>Bacteria</taxon>
        <taxon>Bacillati</taxon>
        <taxon>Bacillota</taxon>
        <taxon>Erysipelotrichia</taxon>
        <taxon>Erysipelotrichales</taxon>
        <taxon>Erysipelotrichaceae</taxon>
        <taxon>Dielma</taxon>
    </lineage>
</organism>
<comment type="caution">
    <text evidence="3">The sequence shown here is derived from an EMBL/GenBank/DDBJ whole genome shotgun (WGS) entry which is preliminary data.</text>
</comment>
<accession>A0A318KT42</accession>
<dbReference type="AlphaFoldDB" id="A0A318KT42"/>
<reference evidence="3 4" key="1">
    <citation type="submission" date="2018-05" db="EMBL/GenBank/DDBJ databases">
        <title>Genomic Encyclopedia of Type Strains, Phase IV (KMG-IV): sequencing the most valuable type-strain genomes for metagenomic binning, comparative biology and taxonomic classification.</title>
        <authorList>
            <person name="Goeker M."/>
        </authorList>
    </citation>
    <scope>NUCLEOTIDE SEQUENCE [LARGE SCALE GENOMIC DNA]</scope>
    <source>
        <strain evidence="3 4">JC118</strain>
    </source>
</reference>
<evidence type="ECO:0000313" key="3">
    <source>
        <dbReference type="EMBL" id="PXX79792.1"/>
    </source>
</evidence>
<evidence type="ECO:0000256" key="1">
    <source>
        <dbReference type="SAM" id="Coils"/>
    </source>
</evidence>
<keyword evidence="2" id="KW-0472">Membrane</keyword>
<evidence type="ECO:0008006" key="5">
    <source>
        <dbReference type="Google" id="ProtNLM"/>
    </source>
</evidence>
<evidence type="ECO:0000256" key="2">
    <source>
        <dbReference type="SAM" id="Phobius"/>
    </source>
</evidence>
<dbReference type="GeneID" id="94440348"/>
<feature type="coiled-coil region" evidence="1">
    <location>
        <begin position="35"/>
        <end position="62"/>
    </location>
</feature>